<sequence>MLHRLHGESAYAALRILAFRTLPILAFAFVAFAAGVWLVGSHNPYTPAGYVGYLTKGAVFGQSRFYGVQRGPTSPGRGWLLDVANVSVTPYTYTEEFAGENSVLSRDNLKISFAVHTVWRVDEARVPLFMERFSTTVSNGDTEKAPDAIVKVAYGHFVREPLRTFARDEVQRRNGLKVKDDLITIGDAVLRRIQQYAQASPFVISSVVVGNVQYPSEVADAVARKLAATQELERKDTEIEIERKDRTKREVQAAGIASAMQIIRGQLSAMYIQHEAIEAQKLMVNSPNHTTVYIPVGPMGVPLTGTFPAPASPAPKSQ</sequence>
<dbReference type="SUPFAM" id="SSF117892">
    <property type="entry name" value="Band 7/SPFH domain"/>
    <property type="match status" value="1"/>
</dbReference>
<protein>
    <submittedName>
        <fullName evidence="4">SPFH domain / Band 7 family protein</fullName>
    </submittedName>
</protein>
<dbReference type="InterPro" id="IPR036013">
    <property type="entry name" value="Band_7/SPFH_dom_sf"/>
</dbReference>
<dbReference type="OrthoDB" id="9792660at2"/>
<dbReference type="EMBL" id="CP015136">
    <property type="protein sequence ID" value="AMY08347.1"/>
    <property type="molecule type" value="Genomic_DNA"/>
</dbReference>
<comment type="subcellular location">
    <subcellularLocation>
        <location evidence="1">Membrane</location>
        <topology evidence="1">Single-pass membrane protein</topology>
    </subcellularLocation>
</comment>
<evidence type="ECO:0000259" key="3">
    <source>
        <dbReference type="Pfam" id="PF01145"/>
    </source>
</evidence>
<feature type="domain" description="Band 7" evidence="3">
    <location>
        <begin position="66"/>
        <end position="244"/>
    </location>
</feature>
<keyword evidence="5" id="KW-1185">Reference proteome</keyword>
<reference evidence="4" key="1">
    <citation type="journal article" date="2016" name="Genome Announc.">
        <title>First Complete Genome Sequence of a Subdivision 6 Acidobacterium Strain.</title>
        <authorList>
            <person name="Huang S."/>
            <person name="Vieira S."/>
            <person name="Bunk B."/>
            <person name="Riedel T."/>
            <person name="Sproer C."/>
            <person name="Overmann J."/>
        </authorList>
    </citation>
    <scope>NUCLEOTIDE SEQUENCE [LARGE SCALE GENOMIC DNA]</scope>
    <source>
        <strain evidence="4">DSM 100886</strain>
    </source>
</reference>
<name>A0A143PIG5_LUTPR</name>
<dbReference type="Proteomes" id="UP000076079">
    <property type="component" value="Chromosome"/>
</dbReference>
<dbReference type="RefSeq" id="WP_157898865.1">
    <property type="nucleotide sequence ID" value="NZ_CP015136.1"/>
</dbReference>
<keyword evidence="2" id="KW-0812">Transmembrane</keyword>
<evidence type="ECO:0000313" key="4">
    <source>
        <dbReference type="EMBL" id="AMY08347.1"/>
    </source>
</evidence>
<accession>A0A143PIG5</accession>
<dbReference type="STRING" id="1855912.LuPra_01542"/>
<dbReference type="AlphaFoldDB" id="A0A143PIG5"/>
<proteinExistence type="predicted"/>
<dbReference type="InterPro" id="IPR001107">
    <property type="entry name" value="Band_7"/>
</dbReference>
<organism evidence="4 5">
    <name type="scientific">Luteitalea pratensis</name>
    <dbReference type="NCBI Taxonomy" id="1855912"/>
    <lineage>
        <taxon>Bacteria</taxon>
        <taxon>Pseudomonadati</taxon>
        <taxon>Acidobacteriota</taxon>
        <taxon>Vicinamibacteria</taxon>
        <taxon>Vicinamibacterales</taxon>
        <taxon>Vicinamibacteraceae</taxon>
        <taxon>Luteitalea</taxon>
    </lineage>
</organism>
<dbReference type="Pfam" id="PF01145">
    <property type="entry name" value="Band_7"/>
    <property type="match status" value="1"/>
</dbReference>
<dbReference type="Gene3D" id="3.30.479.30">
    <property type="entry name" value="Band 7 domain"/>
    <property type="match status" value="1"/>
</dbReference>
<evidence type="ECO:0000256" key="2">
    <source>
        <dbReference type="SAM" id="Phobius"/>
    </source>
</evidence>
<gene>
    <name evidence="4" type="ORF">LuPra_01542</name>
</gene>
<feature type="transmembrane region" description="Helical" evidence="2">
    <location>
        <begin position="12"/>
        <end position="39"/>
    </location>
</feature>
<evidence type="ECO:0000256" key="1">
    <source>
        <dbReference type="ARBA" id="ARBA00004167"/>
    </source>
</evidence>
<dbReference type="GO" id="GO:0016020">
    <property type="term" value="C:membrane"/>
    <property type="evidence" value="ECO:0007669"/>
    <property type="project" value="UniProtKB-SubCell"/>
</dbReference>
<keyword evidence="2" id="KW-0472">Membrane</keyword>
<keyword evidence="2" id="KW-1133">Transmembrane helix</keyword>
<dbReference type="KEGG" id="abac:LuPra_01542"/>
<evidence type="ECO:0000313" key="5">
    <source>
        <dbReference type="Proteomes" id="UP000076079"/>
    </source>
</evidence>